<keyword evidence="5" id="KW-1185">Reference proteome</keyword>
<dbReference type="Pfam" id="PF00248">
    <property type="entry name" value="Aldo_ket_red"/>
    <property type="match status" value="1"/>
</dbReference>
<dbReference type="STRING" id="70448.A0A090M4T8"/>
<sequence length="355" mass="38522">MSTSATSSAVVTEESSTRVRVGTILGTMTFGWRYSSSTCDDEASTQMMRAFAAEGFHEVDTALAYAGGETERIIGRALASDPALNAAVRVDTKANPWPGGVMTPQAGRGGLAPTELRSQVESSTASLGDGVKIRVLYLHAPDADTRLEDVLGECEQMRTSGLFEEIGLSNFSAWETVEAHRICERNGWKAPTIYQGMYNALTRNVEFELLPALRATGMRFAAYNPLCGGLLTGKYKTRDVSTVTGGRFDGNDMYTSRFWLECYHTAVDNIVEACSKHNINAADASLRWLYNHSELDGAKGDAVIIGASSVSQLESNVASAKRTDPLPKDVLNAMDLGWRECENASAPYFRGHCKI</sequence>
<keyword evidence="4" id="KW-0407">Ion channel</keyword>
<accession>A0A454XRP0</accession>
<evidence type="ECO:0000313" key="3">
    <source>
        <dbReference type="EMBL" id="CEF99250.1"/>
    </source>
</evidence>
<evidence type="ECO:0000256" key="1">
    <source>
        <dbReference type="ARBA" id="ARBA00023002"/>
    </source>
</evidence>
<dbReference type="InterPro" id="IPR050523">
    <property type="entry name" value="AKR_Detox_Biosynth"/>
</dbReference>
<dbReference type="SUPFAM" id="SSF51430">
    <property type="entry name" value="NAD(P)-linked oxidoreductase"/>
    <property type="match status" value="1"/>
</dbReference>
<proteinExistence type="predicted"/>
<dbReference type="Proteomes" id="UP000009170">
    <property type="component" value="Unassembled WGS sequence"/>
</dbReference>
<dbReference type="Proteomes" id="UP000195557">
    <property type="component" value="Unassembled WGS sequence"/>
</dbReference>
<dbReference type="PANTHER" id="PTHR43364">
    <property type="entry name" value="NADH-SPECIFIC METHYLGLYOXAL REDUCTASE-RELATED"/>
    <property type="match status" value="1"/>
</dbReference>
<dbReference type="Gene3D" id="3.20.20.100">
    <property type="entry name" value="NADP-dependent oxidoreductase domain"/>
    <property type="match status" value="1"/>
</dbReference>
<keyword evidence="4" id="KW-0813">Transport</keyword>
<accession>A0A1Y5I1W0</accession>
<dbReference type="InParanoid" id="A0A090M4T8"/>
<dbReference type="OrthoDB" id="2310150at2759"/>
<evidence type="ECO:0000313" key="5">
    <source>
        <dbReference type="Proteomes" id="UP000009170"/>
    </source>
</evidence>
<evidence type="ECO:0000313" key="4">
    <source>
        <dbReference type="EMBL" id="OUS43496.1"/>
    </source>
</evidence>
<keyword evidence="1" id="KW-0560">Oxidoreductase</keyword>
<dbReference type="InterPro" id="IPR023210">
    <property type="entry name" value="NADP_OxRdtase_dom"/>
</dbReference>
<evidence type="ECO:0000259" key="2">
    <source>
        <dbReference type="Pfam" id="PF00248"/>
    </source>
</evidence>
<protein>
    <submittedName>
        <fullName evidence="3">NADP-dependent oxidoreductase domain</fullName>
    </submittedName>
    <submittedName>
        <fullName evidence="4">Voltage-gated shaker-like K+ channel, subunit</fullName>
    </submittedName>
</protein>
<dbReference type="InterPro" id="IPR036812">
    <property type="entry name" value="NAD(P)_OxRdtase_dom_sf"/>
</dbReference>
<keyword evidence="4" id="KW-0406">Ion transport</keyword>
<dbReference type="CDD" id="cd19075">
    <property type="entry name" value="AKR_AKR7A1-5"/>
    <property type="match status" value="1"/>
</dbReference>
<dbReference type="PANTHER" id="PTHR43364:SF4">
    <property type="entry name" value="NAD(P)-LINKED OXIDOREDUCTASE SUPERFAMILY PROTEIN"/>
    <property type="match status" value="1"/>
</dbReference>
<accession>A0A090M4T8</accession>
<feature type="domain" description="NADP-dependent oxidoreductase" evidence="2">
    <location>
        <begin position="24"/>
        <end position="335"/>
    </location>
</feature>
<reference evidence="3" key="2">
    <citation type="journal article" date="2014" name="BMC Genomics">
        <title>An improved genome of the model marine alga Ostreococcus tauri unfolds by assessing Illumina de novo assemblies.</title>
        <authorList>
            <person name="Blanc-Mathieu R."/>
            <person name="Verhelst B."/>
            <person name="Derelle E."/>
            <person name="Rombauts S."/>
            <person name="Bouget F.Y."/>
            <person name="Carre I."/>
            <person name="Chateau A."/>
            <person name="Eyre-Walker A."/>
            <person name="Grimsley N."/>
            <person name="Moreau H."/>
            <person name="Piegu B."/>
            <person name="Rivals E."/>
            <person name="Schackwitz W."/>
            <person name="Van de Peer Y."/>
            <person name="Piganeau G."/>
        </authorList>
    </citation>
    <scope>NUCLEOTIDE SEQUENCE</scope>
    <source>
        <strain evidence="3">RCC4221</strain>
    </source>
</reference>
<dbReference type="EMBL" id="CAID01000010">
    <property type="protein sequence ID" value="CEF99250.1"/>
    <property type="molecule type" value="Genomic_DNA"/>
</dbReference>
<organism evidence="3 5">
    <name type="scientific">Ostreococcus tauri</name>
    <name type="common">Marine green alga</name>
    <dbReference type="NCBI Taxonomy" id="70448"/>
    <lineage>
        <taxon>Eukaryota</taxon>
        <taxon>Viridiplantae</taxon>
        <taxon>Chlorophyta</taxon>
        <taxon>Mamiellophyceae</taxon>
        <taxon>Mamiellales</taxon>
        <taxon>Bathycoccaceae</taxon>
        <taxon>Ostreococcus</taxon>
    </lineage>
</organism>
<dbReference type="EMBL" id="KZ155832">
    <property type="protein sequence ID" value="OUS43496.1"/>
    <property type="molecule type" value="Genomic_DNA"/>
</dbReference>
<dbReference type="GO" id="GO:0016491">
    <property type="term" value="F:oxidoreductase activity"/>
    <property type="evidence" value="ECO:0007669"/>
    <property type="project" value="UniProtKB-KW"/>
</dbReference>
<reference evidence="4" key="3">
    <citation type="submission" date="2017-04" db="EMBL/GenBank/DDBJ databases">
        <title>Population genomics of picophytoplankton unveils novel chromosome hypervariability.</title>
        <authorList>
            <consortium name="DOE Joint Genome Institute"/>
            <person name="Blanc-Mathieu R."/>
            <person name="Krasovec M."/>
            <person name="Hebrard M."/>
            <person name="Yau S."/>
            <person name="Desgranges E."/>
            <person name="Martin J."/>
            <person name="Schackwitz W."/>
            <person name="Kuo A."/>
            <person name="Salin G."/>
            <person name="Donnadieu C."/>
            <person name="Desdevises Y."/>
            <person name="Sanchez-Ferandin S."/>
            <person name="Moreau H."/>
            <person name="Rivals E."/>
            <person name="Grigoriev I.V."/>
            <person name="Grimsley N."/>
            <person name="Eyre-Walker A."/>
            <person name="Piganeau G."/>
        </authorList>
    </citation>
    <scope>NUCLEOTIDE SEQUENCE [LARGE SCALE GENOMIC DNA]</scope>
    <source>
        <strain evidence="4">RCC 1115</strain>
    </source>
</reference>
<dbReference type="GO" id="GO:0034220">
    <property type="term" value="P:monoatomic ion transmembrane transport"/>
    <property type="evidence" value="ECO:0007669"/>
    <property type="project" value="UniProtKB-KW"/>
</dbReference>
<dbReference type="AlphaFoldDB" id="A0A090M4T8"/>
<gene>
    <name evidence="4" type="ORF">BE221DRAFT_81081</name>
    <name evidence="3" type="ORF">OT_ostta10g00050</name>
</gene>
<name>A0A090M4T8_OSTTA</name>
<reference evidence="3 5" key="1">
    <citation type="journal article" date="2006" name="Proc. Natl. Acad. Sci. U.S.A.">
        <title>Genome analysis of the smallest free-living eukaryote Ostreococcus tauri unveils many unique features.</title>
        <authorList>
            <person name="Derelle E."/>
            <person name="Ferraz C."/>
            <person name="Rombauts S."/>
            <person name="Rouze P."/>
            <person name="Worden A.Z."/>
            <person name="Robbens S."/>
            <person name="Partensky F."/>
            <person name="Degroeve S."/>
            <person name="Echeynie S."/>
            <person name="Cooke R."/>
            <person name="Saeys Y."/>
            <person name="Wuyts J."/>
            <person name="Jabbari K."/>
            <person name="Bowler C."/>
            <person name="Panaud O."/>
            <person name="Piegu B."/>
            <person name="Ball S.G."/>
            <person name="Ral J.-P."/>
            <person name="Bouget F.-Y."/>
            <person name="Piganeau G."/>
            <person name="De Baets B."/>
            <person name="Picard A."/>
            <person name="Delseny M."/>
            <person name="Demaille J."/>
            <person name="Van de Peer Y."/>
            <person name="Moreau H."/>
        </authorList>
    </citation>
    <scope>NUCLEOTIDE SEQUENCE [LARGE SCALE GENOMIC DNA]</scope>
    <source>
        <strain evidence="3 5">OTTH0595</strain>
    </source>
</reference>